<name>A0A3N4Q7P3_9BACT</name>
<sequence length="404" mass="44535">MMWGITFPPIIMTMPSNDRLRYLLTQYTNKNCSREELEELFSELRAPAGREALSQLISGQYSELPSEKEGGDIDWDFMYQTVTAKERPSVRSRIVFFSKIAAAVLVLVAAGFWLWRAPAQREKTPATATAMPAGDALPGTNKAVLVLADGTSVNLDSAGSGSVGQQGNTKIIKLPGQLTYNAGTGGNEAPVFNKVATPRGGQYQLTLSDGTRVWLNSASSIRFPVAFTGSERYVEVTGEAYFEVARADKNGQRIPFRCKVNDMEIAVLGTHFNVNAYADEAEIRTTLLEGSVQVKQGAATQLLAPGQQSRVGKDGQITLARQVNLDEVMGWKNGFFVFEEADIRQIMRQVEKWYNLDVVYEGPVPDGRFNGRVSRNTPASQMMKVLELSGIQFRIEGTRLIIRS</sequence>
<dbReference type="PROSITE" id="PS50198">
    <property type="entry name" value="PPIC_PPIASE_2"/>
    <property type="match status" value="1"/>
</dbReference>
<evidence type="ECO:0000256" key="1">
    <source>
        <dbReference type="PROSITE-ProRule" id="PRU00278"/>
    </source>
</evidence>
<protein>
    <submittedName>
        <fullName evidence="4">FecR family protein</fullName>
    </submittedName>
</protein>
<evidence type="ECO:0000313" key="4">
    <source>
        <dbReference type="EMBL" id="RPE12020.1"/>
    </source>
</evidence>
<dbReference type="AlphaFoldDB" id="A0A3N4Q7P3"/>
<dbReference type="PANTHER" id="PTHR30273">
    <property type="entry name" value="PERIPLASMIC SIGNAL SENSOR AND SIGMA FACTOR ACTIVATOR FECR-RELATED"/>
    <property type="match status" value="1"/>
</dbReference>
<feature type="domain" description="PpiC" evidence="3">
    <location>
        <begin position="15"/>
        <end position="75"/>
    </location>
</feature>
<proteinExistence type="predicted"/>
<dbReference type="EMBL" id="RPDH01000001">
    <property type="protein sequence ID" value="RPE12020.1"/>
    <property type="molecule type" value="Genomic_DNA"/>
</dbReference>
<feature type="transmembrane region" description="Helical" evidence="2">
    <location>
        <begin position="94"/>
        <end position="115"/>
    </location>
</feature>
<keyword evidence="2" id="KW-0472">Membrane</keyword>
<dbReference type="Proteomes" id="UP000278351">
    <property type="component" value="Unassembled WGS sequence"/>
</dbReference>
<gene>
    <name evidence="4" type="ORF">EGT74_00235</name>
</gene>
<keyword evidence="2" id="KW-0812">Transmembrane</keyword>
<keyword evidence="5" id="KW-1185">Reference proteome</keyword>
<dbReference type="InterPro" id="IPR032508">
    <property type="entry name" value="FecR_C"/>
</dbReference>
<evidence type="ECO:0000259" key="3">
    <source>
        <dbReference type="PROSITE" id="PS50198"/>
    </source>
</evidence>
<comment type="caution">
    <text evidence="4">The sequence shown here is derived from an EMBL/GenBank/DDBJ whole genome shotgun (WGS) entry which is preliminary data.</text>
</comment>
<evidence type="ECO:0000313" key="5">
    <source>
        <dbReference type="Proteomes" id="UP000278351"/>
    </source>
</evidence>
<dbReference type="Gene3D" id="3.55.50.30">
    <property type="match status" value="1"/>
</dbReference>
<organism evidence="4 5">
    <name type="scientific">Chitinophaga lutea</name>
    <dbReference type="NCBI Taxonomy" id="2488634"/>
    <lineage>
        <taxon>Bacteria</taxon>
        <taxon>Pseudomonadati</taxon>
        <taxon>Bacteroidota</taxon>
        <taxon>Chitinophagia</taxon>
        <taxon>Chitinophagales</taxon>
        <taxon>Chitinophagaceae</taxon>
        <taxon>Chitinophaga</taxon>
    </lineage>
</organism>
<dbReference type="PANTHER" id="PTHR30273:SF2">
    <property type="entry name" value="PROTEIN FECR"/>
    <property type="match status" value="1"/>
</dbReference>
<dbReference type="InterPro" id="IPR006860">
    <property type="entry name" value="FecR"/>
</dbReference>
<keyword evidence="1" id="KW-0697">Rotamase</keyword>
<dbReference type="InterPro" id="IPR012373">
    <property type="entry name" value="Ferrdict_sens_TM"/>
</dbReference>
<dbReference type="GO" id="GO:0003755">
    <property type="term" value="F:peptidyl-prolyl cis-trans isomerase activity"/>
    <property type="evidence" value="ECO:0007669"/>
    <property type="project" value="UniProtKB-KW"/>
</dbReference>
<keyword evidence="2" id="KW-1133">Transmembrane helix</keyword>
<dbReference type="GO" id="GO:0016989">
    <property type="term" value="F:sigma factor antagonist activity"/>
    <property type="evidence" value="ECO:0007669"/>
    <property type="project" value="TreeGrafter"/>
</dbReference>
<dbReference type="Gene3D" id="2.60.120.1440">
    <property type="match status" value="1"/>
</dbReference>
<dbReference type="Pfam" id="PF16344">
    <property type="entry name" value="FecR_C"/>
    <property type="match status" value="1"/>
</dbReference>
<keyword evidence="1" id="KW-0413">Isomerase</keyword>
<dbReference type="Pfam" id="PF04773">
    <property type="entry name" value="FecR"/>
    <property type="match status" value="1"/>
</dbReference>
<dbReference type="InterPro" id="IPR000297">
    <property type="entry name" value="PPIase_PpiC"/>
</dbReference>
<accession>A0A3N4Q7P3</accession>
<reference evidence="4 5" key="1">
    <citation type="submission" date="2018-11" db="EMBL/GenBank/DDBJ databases">
        <title>Chitinophaga lutea sp.nov., isolate from arsenic contaminated soil.</title>
        <authorList>
            <person name="Zong Y."/>
        </authorList>
    </citation>
    <scope>NUCLEOTIDE SEQUENCE [LARGE SCALE GENOMIC DNA]</scope>
    <source>
        <strain evidence="4 5">ZY74</strain>
    </source>
</reference>
<evidence type="ECO:0000256" key="2">
    <source>
        <dbReference type="SAM" id="Phobius"/>
    </source>
</evidence>